<sequence length="136" mass="14367">LLDKRIVDGAVVHGRFILGAAGGEGAHQHQRQHNGPEAGHKAREEMFHTKIFKQKYGKRRTHRAGRKLPGGLGAGGSRFLEVQQGSAVGPGGRVLVVDDKITTLVSGDALPVVAGVARRKLPQGRPAEGVAHAPNL</sequence>
<feature type="non-terminal residue" evidence="2">
    <location>
        <position position="136"/>
    </location>
</feature>
<evidence type="ECO:0000313" key="2">
    <source>
        <dbReference type="EMBL" id="GFD44555.1"/>
    </source>
</evidence>
<reference evidence="2" key="1">
    <citation type="journal article" date="2019" name="Sci. Rep.">
        <title>Draft genome of Tanacetum cinerariifolium, the natural source of mosquito coil.</title>
        <authorList>
            <person name="Yamashiro T."/>
            <person name="Shiraishi A."/>
            <person name="Satake H."/>
            <person name="Nakayama K."/>
        </authorList>
    </citation>
    <scope>NUCLEOTIDE SEQUENCE</scope>
</reference>
<feature type="compositionally biased region" description="Basic residues" evidence="1">
    <location>
        <begin position="54"/>
        <end position="66"/>
    </location>
</feature>
<gene>
    <name evidence="2" type="ORF">Tci_916524</name>
</gene>
<feature type="non-terminal residue" evidence="2">
    <location>
        <position position="1"/>
    </location>
</feature>
<evidence type="ECO:0000256" key="1">
    <source>
        <dbReference type="SAM" id="MobiDB-lite"/>
    </source>
</evidence>
<protein>
    <submittedName>
        <fullName evidence="2">Uncharacterized protein</fullName>
    </submittedName>
</protein>
<dbReference type="EMBL" id="BKCJ011625383">
    <property type="protein sequence ID" value="GFD44555.1"/>
    <property type="molecule type" value="Genomic_DNA"/>
</dbReference>
<feature type="region of interest" description="Disordered" evidence="1">
    <location>
        <begin position="22"/>
        <end position="42"/>
    </location>
</feature>
<organism evidence="2">
    <name type="scientific">Tanacetum cinerariifolium</name>
    <name type="common">Dalmatian daisy</name>
    <name type="synonym">Chrysanthemum cinerariifolium</name>
    <dbReference type="NCBI Taxonomy" id="118510"/>
    <lineage>
        <taxon>Eukaryota</taxon>
        <taxon>Viridiplantae</taxon>
        <taxon>Streptophyta</taxon>
        <taxon>Embryophyta</taxon>
        <taxon>Tracheophyta</taxon>
        <taxon>Spermatophyta</taxon>
        <taxon>Magnoliopsida</taxon>
        <taxon>eudicotyledons</taxon>
        <taxon>Gunneridae</taxon>
        <taxon>Pentapetalae</taxon>
        <taxon>asterids</taxon>
        <taxon>campanulids</taxon>
        <taxon>Asterales</taxon>
        <taxon>Asteraceae</taxon>
        <taxon>Asteroideae</taxon>
        <taxon>Anthemideae</taxon>
        <taxon>Anthemidinae</taxon>
        <taxon>Tanacetum</taxon>
    </lineage>
</organism>
<accession>A0A699WAH4</accession>
<comment type="caution">
    <text evidence="2">The sequence shown here is derived from an EMBL/GenBank/DDBJ whole genome shotgun (WGS) entry which is preliminary data.</text>
</comment>
<feature type="region of interest" description="Disordered" evidence="1">
    <location>
        <begin position="54"/>
        <end position="75"/>
    </location>
</feature>
<dbReference type="AlphaFoldDB" id="A0A699WAH4"/>
<name>A0A699WAH4_TANCI</name>
<proteinExistence type="predicted"/>